<organism evidence="2 3">
    <name type="scientific">Micromonospora lupini str. Lupac 08</name>
    <dbReference type="NCBI Taxonomy" id="1150864"/>
    <lineage>
        <taxon>Bacteria</taxon>
        <taxon>Bacillati</taxon>
        <taxon>Actinomycetota</taxon>
        <taxon>Actinomycetes</taxon>
        <taxon>Micromonosporales</taxon>
        <taxon>Micromonosporaceae</taxon>
        <taxon>Micromonospora</taxon>
    </lineage>
</organism>
<proteinExistence type="predicted"/>
<evidence type="ECO:0000256" key="1">
    <source>
        <dbReference type="SAM" id="SignalP"/>
    </source>
</evidence>
<feature type="chain" id="PRO_5003630739" evidence="1">
    <location>
        <begin position="28"/>
        <end position="200"/>
    </location>
</feature>
<reference evidence="3" key="1">
    <citation type="journal article" date="2012" name="J. Bacteriol.">
        <title>Genome Sequence of Micromonospora lupini Lupac 08, Isolated from Root Nodules of Lupinus angustifolius.</title>
        <authorList>
            <person name="Alonso-Vega P."/>
            <person name="Normand P."/>
            <person name="Bacigalupe R."/>
            <person name="Pujic P."/>
            <person name="Lajus A."/>
            <person name="Vallenet D."/>
            <person name="Carro L."/>
            <person name="Coll P."/>
            <person name="Trujillo M.E."/>
        </authorList>
    </citation>
    <scope>NUCLEOTIDE SEQUENCE [LARGE SCALE GENOMIC DNA]</scope>
    <source>
        <strain evidence="3">Lupac 08</strain>
    </source>
</reference>
<name>I0KXU9_9ACTN</name>
<feature type="signal peptide" evidence="1">
    <location>
        <begin position="1"/>
        <end position="27"/>
    </location>
</feature>
<evidence type="ECO:0000313" key="3">
    <source>
        <dbReference type="Proteomes" id="UP000003448"/>
    </source>
</evidence>
<dbReference type="STRING" id="1150864.MILUP08_41310"/>
<comment type="caution">
    <text evidence="2">The sequence shown here is derived from an EMBL/GenBank/DDBJ whole genome shotgun (WGS) entry which is preliminary data.</text>
</comment>
<dbReference type="EMBL" id="CAIE01000013">
    <property type="protein sequence ID" value="CCH16396.1"/>
    <property type="molecule type" value="Genomic_DNA"/>
</dbReference>
<sequence>MRNTFRGLGTAAIMVGVTLVAVPGANATPQGPRVASVGGSGEVRLTYSPDNDVRSFTFDARATPYTRALPGAPHGLPTDATGTVRVAHRLAANGLTVRFAARVDCLVTAERTATLTAVVTEADTPAADLVGRRLGFSVYDGPGGDRVGFSWSVVNADQGPDGQWREGTVGTCLAPAAFAPVTRGGWTVRHAELLPPPPDK</sequence>
<protein>
    <submittedName>
        <fullName evidence="2">Uncharacterized protein</fullName>
    </submittedName>
</protein>
<dbReference type="AlphaFoldDB" id="I0KXU9"/>
<dbReference type="OrthoDB" id="3471188at2"/>
<accession>I0KXU9</accession>
<gene>
    <name evidence="2" type="ORF">MILUP08_41310</name>
</gene>
<dbReference type="eggNOG" id="ENOG5032W0E">
    <property type="taxonomic scope" value="Bacteria"/>
</dbReference>
<dbReference type="RefSeq" id="WP_007456218.1">
    <property type="nucleotide sequence ID" value="NZ_HF570108.1"/>
</dbReference>
<dbReference type="Proteomes" id="UP000003448">
    <property type="component" value="Unassembled WGS sequence"/>
</dbReference>
<evidence type="ECO:0000313" key="2">
    <source>
        <dbReference type="EMBL" id="CCH16396.1"/>
    </source>
</evidence>
<keyword evidence="3" id="KW-1185">Reference proteome</keyword>
<keyword evidence="1" id="KW-0732">Signal</keyword>